<dbReference type="RefSeq" id="WP_306100921.1">
    <property type="nucleotide sequence ID" value="NZ_CP162601.1"/>
</dbReference>
<protein>
    <submittedName>
        <fullName evidence="1">DUF4442 domain-containing protein</fullName>
    </submittedName>
</protein>
<dbReference type="KEGG" id="vih:AB0763_09500"/>
<gene>
    <name evidence="1" type="ORF">AB0763_09500</name>
</gene>
<reference evidence="1" key="1">
    <citation type="submission" date="2024-07" db="EMBL/GenBank/DDBJ databases">
        <title>Genome Analysis of a Potential Novel Vibrio Species Secreting pH- and Thermo-stable Alginate Lyase and its Application in Producing Alginate Oligosaccharides.</title>
        <authorList>
            <person name="Huang H."/>
            <person name="Bao K."/>
        </authorList>
    </citation>
    <scope>NUCLEOTIDE SEQUENCE</scope>
    <source>
        <strain evidence="1">HB236076</strain>
    </source>
</reference>
<dbReference type="Gene3D" id="3.10.129.10">
    <property type="entry name" value="Hotdog Thioesterase"/>
    <property type="match status" value="1"/>
</dbReference>
<dbReference type="InterPro" id="IPR027961">
    <property type="entry name" value="DUF4442"/>
</dbReference>
<dbReference type="SUPFAM" id="SSF54637">
    <property type="entry name" value="Thioesterase/thiol ester dehydrase-isomerase"/>
    <property type="match status" value="1"/>
</dbReference>
<accession>A0AB39HEH3</accession>
<dbReference type="Pfam" id="PF14539">
    <property type="entry name" value="DUF4442"/>
    <property type="match status" value="1"/>
</dbReference>
<name>A0AB39HEH3_9VIBR</name>
<evidence type="ECO:0000313" key="1">
    <source>
        <dbReference type="EMBL" id="XDK24450.1"/>
    </source>
</evidence>
<dbReference type="EMBL" id="CP162601">
    <property type="protein sequence ID" value="XDK24450.1"/>
    <property type="molecule type" value="Genomic_DNA"/>
</dbReference>
<organism evidence="1">
    <name type="scientific">Vibrio sp. HB236076</name>
    <dbReference type="NCBI Taxonomy" id="3232307"/>
    <lineage>
        <taxon>Bacteria</taxon>
        <taxon>Pseudomonadati</taxon>
        <taxon>Pseudomonadota</taxon>
        <taxon>Gammaproteobacteria</taxon>
        <taxon>Vibrionales</taxon>
        <taxon>Vibrionaceae</taxon>
        <taxon>Vibrio</taxon>
    </lineage>
</organism>
<sequence>MHTLTQWLWQPKQLQKVMSLWPPFFGAGIKITYISDDYRCVRVTLKHRWWNRNANRTQYGGSLFSLTDPIYSLMLMGVLGEKYYVWDKHASIEFIRPGVGDVRAEFVICQETVDAILQATQSGNKHFPQFSTEVKNQHGEVVCVVNRTLYVKKKPQYR</sequence>
<dbReference type="InterPro" id="IPR029069">
    <property type="entry name" value="HotDog_dom_sf"/>
</dbReference>
<dbReference type="AlphaFoldDB" id="A0AB39HEH3"/>
<proteinExistence type="predicted"/>